<evidence type="ECO:0000256" key="4">
    <source>
        <dbReference type="ARBA" id="ARBA00023136"/>
    </source>
</evidence>
<dbReference type="Pfam" id="PF14322">
    <property type="entry name" value="SusD-like_3"/>
    <property type="match status" value="1"/>
</dbReference>
<dbReference type="EMBL" id="SSHJ02000001">
    <property type="protein sequence ID" value="MFN0254667.1"/>
    <property type="molecule type" value="Genomic_DNA"/>
</dbReference>
<dbReference type="Gene3D" id="1.25.40.390">
    <property type="match status" value="1"/>
</dbReference>
<keyword evidence="9" id="KW-1185">Reference proteome</keyword>
<comment type="subcellular location">
    <subcellularLocation>
        <location evidence="1">Cell outer membrane</location>
    </subcellularLocation>
</comment>
<keyword evidence="5" id="KW-0998">Cell outer membrane</keyword>
<evidence type="ECO:0000256" key="1">
    <source>
        <dbReference type="ARBA" id="ARBA00004442"/>
    </source>
</evidence>
<evidence type="ECO:0000259" key="7">
    <source>
        <dbReference type="Pfam" id="PF14322"/>
    </source>
</evidence>
<keyword evidence="3" id="KW-0732">Signal</keyword>
<name>A0ABW9J5X7_9SPHI</name>
<dbReference type="Proteomes" id="UP001517247">
    <property type="component" value="Unassembled WGS sequence"/>
</dbReference>
<sequence>MKIFDKKTRNFSLIAAAFTLAIIGSGCKKFLDTQRQGVYSSDTYPFSNGTGDNPYDQYVFGAYTELRSYDVHVDGFLVATSIRSDDADKGSTPTDGGADVIGMDNFTIVPTNGRANALWKGYYNLISKANLVLDQVENNKEIIATDAAKIQAQAEARFLRGYAYFMLVRLFGRVPLVDKVVGVSDSNIPQSTPAQTYAFIEADLQFAAANLPVSWPAKFVGRLTKGAANGILAKVYLTQQKWSAAMATANMVMTSGQYDLSTSYDVVFRETGENSKESVFEVQATASAQVQTANGIQTTSHQGIRGSGIWNLGWGWNTPSTQLEAAYEANDPRKARTILYTSTPGNIRQTIYGETLPVGLPNPRYNNKVYTNPAIRASVGHNFGYWMNVRILRYADVVLMYAEAANEVGGTANTAAALAALNSVRERARRGAPAGTLPDITVTDQTLLRNAIQHERRIELAMEYDRFFDLIRWGPTVAEGAMTAAGKTAFSYERDKYLPIPQAQIDLSKGVLTQNFGYNN</sequence>
<comment type="caution">
    <text evidence="8">The sequence shown here is derived from an EMBL/GenBank/DDBJ whole genome shotgun (WGS) entry which is preliminary data.</text>
</comment>
<dbReference type="CDD" id="cd08977">
    <property type="entry name" value="SusD"/>
    <property type="match status" value="1"/>
</dbReference>
<feature type="domain" description="SusD-like N-terminal" evidence="7">
    <location>
        <begin position="108"/>
        <end position="237"/>
    </location>
</feature>
<dbReference type="InterPro" id="IPR011990">
    <property type="entry name" value="TPR-like_helical_dom_sf"/>
</dbReference>
<reference evidence="8 9" key="1">
    <citation type="submission" date="2024-12" db="EMBL/GenBank/DDBJ databases">
        <authorList>
            <person name="Hu S."/>
        </authorList>
    </citation>
    <scope>NUCLEOTIDE SEQUENCE [LARGE SCALE GENOMIC DNA]</scope>
    <source>
        <strain evidence="8 9">THG-T11</strain>
    </source>
</reference>
<proteinExistence type="inferred from homology"/>
<evidence type="ECO:0000259" key="6">
    <source>
        <dbReference type="Pfam" id="PF07980"/>
    </source>
</evidence>
<protein>
    <submittedName>
        <fullName evidence="8">RagB/SusD family nutrient uptake outer membrane protein</fullName>
    </submittedName>
</protein>
<dbReference type="PROSITE" id="PS51257">
    <property type="entry name" value="PROKAR_LIPOPROTEIN"/>
    <property type="match status" value="1"/>
</dbReference>
<keyword evidence="4" id="KW-0472">Membrane</keyword>
<dbReference type="SUPFAM" id="SSF48452">
    <property type="entry name" value="TPR-like"/>
    <property type="match status" value="1"/>
</dbReference>
<comment type="similarity">
    <text evidence="2">Belongs to the SusD family.</text>
</comment>
<dbReference type="Pfam" id="PF07980">
    <property type="entry name" value="SusD_RagB"/>
    <property type="match status" value="1"/>
</dbReference>
<dbReference type="RefSeq" id="WP_138721806.1">
    <property type="nucleotide sequence ID" value="NZ_SSHJ02000001.1"/>
</dbReference>
<evidence type="ECO:0000256" key="3">
    <source>
        <dbReference type="ARBA" id="ARBA00022729"/>
    </source>
</evidence>
<evidence type="ECO:0000256" key="2">
    <source>
        <dbReference type="ARBA" id="ARBA00006275"/>
    </source>
</evidence>
<evidence type="ECO:0000313" key="8">
    <source>
        <dbReference type="EMBL" id="MFN0254667.1"/>
    </source>
</evidence>
<evidence type="ECO:0000256" key="5">
    <source>
        <dbReference type="ARBA" id="ARBA00023237"/>
    </source>
</evidence>
<dbReference type="InterPro" id="IPR012944">
    <property type="entry name" value="SusD_RagB_dom"/>
</dbReference>
<accession>A0ABW9J5X7</accession>
<evidence type="ECO:0000313" key="9">
    <source>
        <dbReference type="Proteomes" id="UP001517247"/>
    </source>
</evidence>
<feature type="domain" description="RagB/SusD" evidence="6">
    <location>
        <begin position="365"/>
        <end position="518"/>
    </location>
</feature>
<gene>
    <name evidence="8" type="ORF">E6A44_003740</name>
</gene>
<dbReference type="InterPro" id="IPR033985">
    <property type="entry name" value="SusD-like_N"/>
</dbReference>
<organism evidence="8 9">
    <name type="scientific">Pedobacter ureilyticus</name>
    <dbReference type="NCBI Taxonomy" id="1393051"/>
    <lineage>
        <taxon>Bacteria</taxon>
        <taxon>Pseudomonadati</taxon>
        <taxon>Bacteroidota</taxon>
        <taxon>Sphingobacteriia</taxon>
        <taxon>Sphingobacteriales</taxon>
        <taxon>Sphingobacteriaceae</taxon>
        <taxon>Pedobacter</taxon>
    </lineage>
</organism>